<dbReference type="SUPFAM" id="SSF64182">
    <property type="entry name" value="DHH phosphoesterases"/>
    <property type="match status" value="1"/>
</dbReference>
<dbReference type="GO" id="GO:0008409">
    <property type="term" value="F:5'-3' exonuclease activity"/>
    <property type="evidence" value="ECO:0007669"/>
    <property type="project" value="InterPro"/>
</dbReference>
<evidence type="ECO:0000256" key="5">
    <source>
        <dbReference type="ARBA" id="ARBA00022839"/>
    </source>
</evidence>
<dbReference type="RefSeq" id="WP_052670260.1">
    <property type="nucleotide sequence ID" value="NZ_LN824141.1"/>
</dbReference>
<feature type="domain" description="RecJ OB" evidence="8">
    <location>
        <begin position="465"/>
        <end position="564"/>
    </location>
</feature>
<dbReference type="InterPro" id="IPR004610">
    <property type="entry name" value="RecJ"/>
</dbReference>
<dbReference type="Gene3D" id="3.90.1640.30">
    <property type="match status" value="1"/>
</dbReference>
<organism evidence="9 10">
    <name type="scientific">Defluviitoga tunisiensis</name>
    <dbReference type="NCBI Taxonomy" id="1006576"/>
    <lineage>
        <taxon>Bacteria</taxon>
        <taxon>Thermotogati</taxon>
        <taxon>Thermotogota</taxon>
        <taxon>Thermotogae</taxon>
        <taxon>Petrotogales</taxon>
        <taxon>Petrotogaceae</taxon>
        <taxon>Defluviitoga</taxon>
    </lineage>
</organism>
<dbReference type="PANTHER" id="PTHR30255">
    <property type="entry name" value="SINGLE-STRANDED-DNA-SPECIFIC EXONUCLEASE RECJ"/>
    <property type="match status" value="1"/>
</dbReference>
<feature type="domain" description="DDH" evidence="6">
    <location>
        <begin position="87"/>
        <end position="236"/>
    </location>
</feature>
<evidence type="ECO:0000259" key="6">
    <source>
        <dbReference type="Pfam" id="PF01368"/>
    </source>
</evidence>
<dbReference type="NCBIfam" id="TIGR00644">
    <property type="entry name" value="recJ"/>
    <property type="match status" value="1"/>
</dbReference>
<evidence type="ECO:0000256" key="3">
    <source>
        <dbReference type="ARBA" id="ARBA00022722"/>
    </source>
</evidence>
<dbReference type="HOGENOM" id="CLU_009736_3_3_0"/>
<dbReference type="STRING" id="1006576.DTL3_0374"/>
<dbReference type="GO" id="GO:0006281">
    <property type="term" value="P:DNA repair"/>
    <property type="evidence" value="ECO:0007669"/>
    <property type="project" value="InterPro"/>
</dbReference>
<keyword evidence="3" id="KW-0540">Nuclease</keyword>
<feature type="domain" description="DHHA1" evidence="7">
    <location>
        <begin position="356"/>
        <end position="451"/>
    </location>
</feature>
<evidence type="ECO:0000313" key="10">
    <source>
        <dbReference type="Proteomes" id="UP000032809"/>
    </source>
</evidence>
<dbReference type="InterPro" id="IPR041122">
    <property type="entry name" value="RecJ_OB"/>
</dbReference>
<dbReference type="Pfam" id="PF01368">
    <property type="entry name" value="DHH"/>
    <property type="match status" value="1"/>
</dbReference>
<dbReference type="AlphaFoldDB" id="A0A0C7NW87"/>
<dbReference type="KEGG" id="dtn:DTL3_0374"/>
<dbReference type="Proteomes" id="UP000032809">
    <property type="component" value="Chromosome I"/>
</dbReference>
<protein>
    <recommendedName>
        <fullName evidence="2">Single-stranded-DNA-specific exonuclease RecJ</fullName>
    </recommendedName>
</protein>
<keyword evidence="5 9" id="KW-0269">Exonuclease</keyword>
<gene>
    <name evidence="9" type="primary">recJ</name>
    <name evidence="9" type="ORF">DTL3_0374</name>
</gene>
<proteinExistence type="inferred from homology"/>
<evidence type="ECO:0000256" key="4">
    <source>
        <dbReference type="ARBA" id="ARBA00022801"/>
    </source>
</evidence>
<dbReference type="InterPro" id="IPR003156">
    <property type="entry name" value="DHHA1_dom"/>
</dbReference>
<evidence type="ECO:0000259" key="8">
    <source>
        <dbReference type="Pfam" id="PF17768"/>
    </source>
</evidence>
<evidence type="ECO:0000256" key="2">
    <source>
        <dbReference type="ARBA" id="ARBA00019841"/>
    </source>
</evidence>
<dbReference type="GO" id="GO:0003676">
    <property type="term" value="F:nucleic acid binding"/>
    <property type="evidence" value="ECO:0007669"/>
    <property type="project" value="InterPro"/>
</dbReference>
<dbReference type="OrthoDB" id="9809852at2"/>
<keyword evidence="4" id="KW-0378">Hydrolase</keyword>
<dbReference type="InterPro" id="IPR038763">
    <property type="entry name" value="DHH_sf"/>
</dbReference>
<evidence type="ECO:0000259" key="7">
    <source>
        <dbReference type="Pfam" id="PF02272"/>
    </source>
</evidence>
<dbReference type="EMBL" id="LN824141">
    <property type="protein sequence ID" value="CEP77703.1"/>
    <property type="molecule type" value="Genomic_DNA"/>
</dbReference>
<dbReference type="Gene3D" id="3.10.310.30">
    <property type="match status" value="1"/>
</dbReference>
<comment type="similarity">
    <text evidence="1">Belongs to the RecJ family.</text>
</comment>
<dbReference type="InterPro" id="IPR051673">
    <property type="entry name" value="SSDNA_exonuclease_RecJ"/>
</dbReference>
<dbReference type="PATRIC" id="fig|1006576.9.peg.371"/>
<accession>A0A0C7NW87</accession>
<reference evidence="10" key="1">
    <citation type="submission" date="2014-11" db="EMBL/GenBank/DDBJ databases">
        <authorList>
            <person name="Wibberg D."/>
        </authorList>
    </citation>
    <scope>NUCLEOTIDE SEQUENCE [LARGE SCALE GENOMIC DNA]</scope>
    <source>
        <strain evidence="10">L3</strain>
    </source>
</reference>
<keyword evidence="10" id="KW-1185">Reference proteome</keyword>
<dbReference type="Pfam" id="PF17768">
    <property type="entry name" value="RecJ_OB"/>
    <property type="match status" value="1"/>
</dbReference>
<dbReference type="PANTHER" id="PTHR30255:SF2">
    <property type="entry name" value="SINGLE-STRANDED-DNA-SPECIFIC EXONUCLEASE RECJ"/>
    <property type="match status" value="1"/>
</dbReference>
<evidence type="ECO:0000313" key="9">
    <source>
        <dbReference type="EMBL" id="CEP77703.1"/>
    </source>
</evidence>
<dbReference type="InterPro" id="IPR001667">
    <property type="entry name" value="DDH_dom"/>
</dbReference>
<name>A0A0C7NW87_DEFTU</name>
<dbReference type="GO" id="GO:0006310">
    <property type="term" value="P:DNA recombination"/>
    <property type="evidence" value="ECO:0007669"/>
    <property type="project" value="InterPro"/>
</dbReference>
<evidence type="ECO:0000256" key="1">
    <source>
        <dbReference type="ARBA" id="ARBA00005915"/>
    </source>
</evidence>
<sequence>MEEKWKVFWDPKDPHYKEREKIAKNLSLSLGISDFLSKLLVSRNITNPEEADIFLNYPEKRTYDPFLMQDMSKAVEILKTIKQKKEKIAIFGDYDVDGVTSCAVLYLGMKKLGFEVTSYIPSRIDEGYSLNEKAIFELKSKGYNNLVTVDCGTTSLKEIDYAKSLGMRVIVTDHHIPKDELPNADAILNPKRNDCKYPFKDLAGVGVTFKLLQALFETFDKSLDPFEYIDLVAVGTIADIVSILSENRYFVIRGIEKLKTNPTKGLAYLLNELKIVESEIDSRTIAYKVAPKINAAGRMANAYAAFKLLTLDDEEKINKAVSDLLKLNSKRQSTEREIYLYALSLLDLHPEYKDDDVLVLSGENWHLGVLGIVASKLSSQLNKPVLMISKSKDICKGSGRSPQGIDLMELLLKVSEENILEEFGGHKLAAGFSCYSKNIEALRKSVNKVYKELYGKKEISYYLEIDMEIDSIFPNMFEDLEKLEPFGYMNPEPLFLIKNAKIENFKFFSNGSQNFSGILRNDNSLIVDVLGYDLGINLLNLNWNKRKDLLVDVVGTFRIENSYNLKNSYIKFYLQDLSIKESFFFEESSENDLLNPILKDELDKISQIEVLNENLYYNKIAMFLPSKLKNVSLIKKILLNLESKKKVILISGTKSLLEHSYKIISSYLPENILFINKYYSINSNVLSKYEVFFLTVPEFLKNIALFDSIDCQIIIDEPFYTLFHPVIRKVRDFIEFRDYIFAKQNVSMFGALYDENLKELLKNYGFKILMASSANNNFEVTKERGSIVSIMKEYIDTRNSRVIVLNEPNRQKSLIKLMDKKLNINDGNVKVFNHSMSYREKMLAREEFRREYAYLYVTSFSNNGLALETKGYPTTIIILDVPKTALEFLDLVSGWTNKNQKISIVFGYDKKFKVRLMYDYAKKYPSFKILKKTYDFIKANNPEIDTVVSTLFKGENDLAFVVLGVLQEANLIKIHNEDIEITNPFDLKKLRDTSNFKENILDSWLLKNSIYFYENLDTREFIEFLKGDTTKIGARGV</sequence>
<dbReference type="Pfam" id="PF02272">
    <property type="entry name" value="DHHA1"/>
    <property type="match status" value="1"/>
</dbReference>